<evidence type="ECO:0000256" key="1">
    <source>
        <dbReference type="ARBA" id="ARBA00004123"/>
    </source>
</evidence>
<reference evidence="6 7" key="1">
    <citation type="journal article" date="2023" name="Plants (Basel)">
        <title>Bridging the Gap: Combining Genomics and Transcriptomics Approaches to Understand Stylosanthes scabra, an Orphan Legume from the Brazilian Caatinga.</title>
        <authorList>
            <person name="Ferreira-Neto J.R.C."/>
            <person name="da Silva M.D."/>
            <person name="Binneck E."/>
            <person name="de Melo N.F."/>
            <person name="da Silva R.H."/>
            <person name="de Melo A.L.T.M."/>
            <person name="Pandolfi V."/>
            <person name="Bustamante F.O."/>
            <person name="Brasileiro-Vidal A.C."/>
            <person name="Benko-Iseppon A.M."/>
        </authorList>
    </citation>
    <scope>NUCLEOTIDE SEQUENCE [LARGE SCALE GENOMIC DNA]</scope>
    <source>
        <tissue evidence="6">Leaves</tissue>
    </source>
</reference>
<dbReference type="EMBL" id="JASCZI010181244">
    <property type="protein sequence ID" value="MED6179370.1"/>
    <property type="molecule type" value="Genomic_DNA"/>
</dbReference>
<keyword evidence="3" id="KW-0238">DNA-binding</keyword>
<comment type="subcellular location">
    <subcellularLocation>
        <location evidence="1">Nucleus</location>
    </subcellularLocation>
</comment>
<gene>
    <name evidence="6" type="ORF">PIB30_000487</name>
</gene>
<dbReference type="InterPro" id="IPR015300">
    <property type="entry name" value="DNA-bd_pseudobarrel_sf"/>
</dbReference>
<evidence type="ECO:0000256" key="4">
    <source>
        <dbReference type="ARBA" id="ARBA00023163"/>
    </source>
</evidence>
<organism evidence="6 7">
    <name type="scientific">Stylosanthes scabra</name>
    <dbReference type="NCBI Taxonomy" id="79078"/>
    <lineage>
        <taxon>Eukaryota</taxon>
        <taxon>Viridiplantae</taxon>
        <taxon>Streptophyta</taxon>
        <taxon>Embryophyta</taxon>
        <taxon>Tracheophyta</taxon>
        <taxon>Spermatophyta</taxon>
        <taxon>Magnoliopsida</taxon>
        <taxon>eudicotyledons</taxon>
        <taxon>Gunneridae</taxon>
        <taxon>Pentapetalae</taxon>
        <taxon>rosids</taxon>
        <taxon>fabids</taxon>
        <taxon>Fabales</taxon>
        <taxon>Fabaceae</taxon>
        <taxon>Papilionoideae</taxon>
        <taxon>50 kb inversion clade</taxon>
        <taxon>dalbergioids sensu lato</taxon>
        <taxon>Dalbergieae</taxon>
        <taxon>Pterocarpus clade</taxon>
        <taxon>Stylosanthes</taxon>
    </lineage>
</organism>
<sequence>MAAAAGMGDASAVSSFPLPFFVRVHTHLIQLFSNDDTAVVRIPTTFSNDVSMSRPARWNAITPRGNFLVRWGPDSQDRAQTIVTQGWDAICAANGITTGMVVQFELLGMYRRLLRVSVKEEKDDATSQVTQ</sequence>
<evidence type="ECO:0000256" key="5">
    <source>
        <dbReference type="ARBA" id="ARBA00023242"/>
    </source>
</evidence>
<keyword evidence="4" id="KW-0804">Transcription</keyword>
<keyword evidence="7" id="KW-1185">Reference proteome</keyword>
<proteinExistence type="predicted"/>
<keyword evidence="2" id="KW-0805">Transcription regulation</keyword>
<protein>
    <recommendedName>
        <fullName evidence="8">TF-B3 domain-containing protein</fullName>
    </recommendedName>
</protein>
<evidence type="ECO:0000256" key="3">
    <source>
        <dbReference type="ARBA" id="ARBA00023125"/>
    </source>
</evidence>
<dbReference type="SUPFAM" id="SSF101936">
    <property type="entry name" value="DNA-binding pseudobarrel domain"/>
    <property type="match status" value="1"/>
</dbReference>
<comment type="caution">
    <text evidence="6">The sequence shown here is derived from an EMBL/GenBank/DDBJ whole genome shotgun (WGS) entry which is preliminary data.</text>
</comment>
<evidence type="ECO:0008006" key="8">
    <source>
        <dbReference type="Google" id="ProtNLM"/>
    </source>
</evidence>
<evidence type="ECO:0000313" key="6">
    <source>
        <dbReference type="EMBL" id="MED6179370.1"/>
    </source>
</evidence>
<evidence type="ECO:0000313" key="7">
    <source>
        <dbReference type="Proteomes" id="UP001341840"/>
    </source>
</evidence>
<accession>A0ABU6W0G7</accession>
<name>A0ABU6W0G7_9FABA</name>
<evidence type="ECO:0000256" key="2">
    <source>
        <dbReference type="ARBA" id="ARBA00023015"/>
    </source>
</evidence>
<dbReference type="Proteomes" id="UP001341840">
    <property type="component" value="Unassembled WGS sequence"/>
</dbReference>
<keyword evidence="5" id="KW-0539">Nucleus</keyword>